<dbReference type="GeneID" id="69832461"/>
<dbReference type="GO" id="GO:0000271">
    <property type="term" value="P:polysaccharide biosynthetic process"/>
    <property type="evidence" value="ECO:0007669"/>
    <property type="project" value="UniProtKB-KW"/>
</dbReference>
<feature type="domain" description="Stealth protein CR2 conserved region 2" evidence="4">
    <location>
        <begin position="43"/>
        <end position="145"/>
    </location>
</feature>
<keyword evidence="3" id="KW-0270">Exopolysaccharide synthesis</keyword>
<dbReference type="InterPro" id="IPR031358">
    <property type="entry name" value="Stealth_CR1"/>
</dbReference>
<dbReference type="AlphaFoldDB" id="B8LIT2"/>
<sequence length="333" mass="39084">MKIDIVIPWVDGADPVLLEKRRLFENKGEASGVMSGQLNGQYRYRDSGLLKYLFRSIDRFAPWVNKVFLITDNQWPDWLDYSNEKLVKVQHEDYIPEQWLPTFSSNPILLNLHRIQGLSDQFILFNDDMLINKPVKPKDFFVSEDIVKDFGIYSVIPADDPFSHLLLNNMMVINDHFSKMSLIKRAPFKVFNLKYGKNLIRSMLALPWHAIPGFFNPHTPQPYLKKTFEAVWSLEAQRLSATSSHHFRDPSDLTDWVFRYWQIQSNEFEPQSKRFVQYYEQTLHEKIRYDLERSIHSVLCINDTAASKGEEQVANSIIEALNNKFPETSQFEV</sequence>
<dbReference type="PATRIC" id="fig|47715.143.peg.1862"/>
<organism evidence="6">
    <name type="scientific">Lacticaseibacillus rhamnosus</name>
    <name type="common">Lactobacillus rhamnosus</name>
    <dbReference type="NCBI Taxonomy" id="47715"/>
    <lineage>
        <taxon>Bacteria</taxon>
        <taxon>Bacillati</taxon>
        <taxon>Bacillota</taxon>
        <taxon>Bacilli</taxon>
        <taxon>Lactobacillales</taxon>
        <taxon>Lactobacillaceae</taxon>
        <taxon>Lacticaseibacillus</taxon>
    </lineage>
</organism>
<evidence type="ECO:0000313" key="8">
    <source>
        <dbReference type="Proteomes" id="UP000542889"/>
    </source>
</evidence>
<evidence type="ECO:0000256" key="1">
    <source>
        <dbReference type="ARBA" id="ARBA00007583"/>
    </source>
</evidence>
<evidence type="ECO:0000256" key="3">
    <source>
        <dbReference type="ARBA" id="ARBA00023169"/>
    </source>
</evidence>
<evidence type="ECO:0000313" key="6">
    <source>
        <dbReference type="EMBL" id="ABS71031.1"/>
    </source>
</evidence>
<evidence type="ECO:0000313" key="7">
    <source>
        <dbReference type="EMBL" id="NVO87111.1"/>
    </source>
</evidence>
<comment type="similarity">
    <text evidence="1">Belongs to the stealth family.</text>
</comment>
<dbReference type="Proteomes" id="UP000542889">
    <property type="component" value="Unassembled WGS sequence"/>
</dbReference>
<protein>
    <submittedName>
        <fullName evidence="7">Stealth CR1 domain-containing protein</fullName>
    </submittedName>
    <submittedName>
        <fullName evidence="6">WelK</fullName>
    </submittedName>
</protein>
<dbReference type="EMBL" id="JABXWP010000001">
    <property type="protein sequence ID" value="NVO87111.1"/>
    <property type="molecule type" value="Genomic_DNA"/>
</dbReference>
<dbReference type="GO" id="GO:0016772">
    <property type="term" value="F:transferase activity, transferring phosphorus-containing groups"/>
    <property type="evidence" value="ECO:0007669"/>
    <property type="project" value="InterPro"/>
</dbReference>
<dbReference type="Pfam" id="PF11380">
    <property type="entry name" value="Stealth_CR2"/>
    <property type="match status" value="1"/>
</dbReference>
<evidence type="ECO:0000256" key="2">
    <source>
        <dbReference type="ARBA" id="ARBA00022679"/>
    </source>
</evidence>
<evidence type="ECO:0000259" key="5">
    <source>
        <dbReference type="Pfam" id="PF17101"/>
    </source>
</evidence>
<dbReference type="RefSeq" id="WP_005688194.1">
    <property type="nucleotide sequence ID" value="NZ_CAKMAU010000024.1"/>
</dbReference>
<accession>A0A2A5L353</accession>
<reference evidence="7 8" key="2">
    <citation type="submission" date="2020-06" db="EMBL/GenBank/DDBJ databases">
        <title>Lactobacillus rhamnosus QC,genome.</title>
        <authorList>
            <person name="Yi H."/>
            <person name="Jin M."/>
        </authorList>
    </citation>
    <scope>NUCLEOTIDE SEQUENCE [LARGE SCALE GENOMIC DNA]</scope>
    <source>
        <strain evidence="7 8">QC</strain>
    </source>
</reference>
<dbReference type="EMBL" id="EF564810">
    <property type="protein sequence ID" value="ABS71031.1"/>
    <property type="molecule type" value="Genomic_DNA"/>
</dbReference>
<dbReference type="Pfam" id="PF17101">
    <property type="entry name" value="Stealth_CR1"/>
    <property type="match status" value="1"/>
</dbReference>
<feature type="domain" description="Stealth protein CR1 conserved region 1" evidence="5">
    <location>
        <begin position="1"/>
        <end position="27"/>
    </location>
</feature>
<reference evidence="6" key="1">
    <citation type="submission" date="2007-04" db="EMBL/GenBank/DDBJ databases">
        <title>Exopolysaccharide production by the probiotic Lactobacillus rhamnosus HN001 alters adhesion, auto-aggregation and cell surface hydrophobicity.</title>
        <authorList>
            <person name="Collett M.A."/>
            <person name="Hausman E.N."/>
            <person name="Eteveneaux C.S."/>
            <person name="McKenzie J.L."/>
            <person name="Dekker J.W."/>
            <person name="Farley P.C."/>
            <person name="Lubbers M.W."/>
        </authorList>
    </citation>
    <scope>NUCLEOTIDE SEQUENCE</scope>
    <source>
        <strain evidence="6">HN001</strain>
    </source>
</reference>
<name>B8LIT2_LACRH</name>
<dbReference type="PANTHER" id="PTHR24045:SF0">
    <property type="entry name" value="N-ACETYLGLUCOSAMINE-1-PHOSPHOTRANSFERASE SUBUNITS ALPHA_BETA"/>
    <property type="match status" value="1"/>
</dbReference>
<gene>
    <name evidence="6" type="primary">welK</name>
    <name evidence="7" type="ORF">HWN39_01200</name>
</gene>
<dbReference type="InterPro" id="IPR047141">
    <property type="entry name" value="Stealth"/>
</dbReference>
<dbReference type="PANTHER" id="PTHR24045">
    <property type="match status" value="1"/>
</dbReference>
<dbReference type="InterPro" id="IPR021520">
    <property type="entry name" value="Stealth_CR2"/>
</dbReference>
<keyword evidence="2" id="KW-0808">Transferase</keyword>
<proteinExistence type="inferred from homology"/>
<evidence type="ECO:0000259" key="4">
    <source>
        <dbReference type="Pfam" id="PF11380"/>
    </source>
</evidence>
<accession>B8LIT2</accession>